<dbReference type="Gene3D" id="2.170.130.10">
    <property type="entry name" value="TonB-dependent receptor, plug domain"/>
    <property type="match status" value="1"/>
</dbReference>
<gene>
    <name evidence="17" type="ORF">BDD43_1371</name>
</gene>
<accession>A0A495IWW3</accession>
<evidence type="ECO:0000313" key="18">
    <source>
        <dbReference type="Proteomes" id="UP000268007"/>
    </source>
</evidence>
<feature type="domain" description="TonB-dependent receptor plug" evidence="16">
    <location>
        <begin position="138"/>
        <end position="239"/>
    </location>
</feature>
<evidence type="ECO:0000256" key="14">
    <source>
        <dbReference type="SAM" id="SignalP"/>
    </source>
</evidence>
<evidence type="ECO:0000256" key="6">
    <source>
        <dbReference type="ARBA" id="ARBA00022729"/>
    </source>
</evidence>
<evidence type="ECO:0000256" key="2">
    <source>
        <dbReference type="ARBA" id="ARBA00022448"/>
    </source>
</evidence>
<dbReference type="EMBL" id="RBKU01000001">
    <property type="protein sequence ID" value="RKR81226.1"/>
    <property type="molecule type" value="Genomic_DNA"/>
</dbReference>
<sequence length="819" mass="88392">MKNFYHQLKTAIFIFCSLCCLVAAAQPGNGSIKGTVLTSDGKPAAYVTVKIKEAHKQTATTEKGTYAFKNLPVGNYTIVLSHVGHSQQQQQVTVNAGQVAELNFTLAQSATELSEININSGKTINTTPTALGKADISPMDLPQSSGVVTNKVIEDQQINRLGDAVRNVSGVTLTQTRGGVGETFTARGYSIGIGGGSGSIFKDGVLTNTAGFPEASTLESIEVLKGSSALLYGNVSGGVIINMVTKKPKFENGGEVSMRYGSYNMYKPAVDVYGPISKNLAFRVVSTYENDGSYRDNVKTERFYVNPSLLYKAGEKTTIILSGDYLKSNLTPDWGVGSLNLGQAINSTVPRSQFINTSWAYSHMDQYSGTLTVNHQLADAWRLNFITSSQGTKIDSYGSGLPNNVAANGDWNRGLARANTTENNYTAQLNLNGTFKTGGITHQLLVGTDFAKVTNLTNTYTIQGLSTINGAANVYDVINIIDLNKYTARTDMPNTTDTALTKAPSYRFGYYIQDLISLTDKFKILAGLRYSVQKTVATYVTSYARAVDYRGSAANKVDGAFSPKIALIYEPVATTSIYAGYTNNFVINTGTNVATGQAMTPSVVDQYEAGIKNKFFDDKLSANISVYKIINQNLAVQSPYTTVDGPIENTNTALKKFSGQTTSNGVEIDISGNISKNLYFITGYAYNHAFFSNTTGLKGSNLEGEPIVINPSNTANGSIFYKFSGGQLKGFKLGASAFYTGFRYAGYNNTVGQTQKYNRLLPVGGFATLDLSAGYTYKKLSLLASVTNVTNTMNYLIHDNYSVTPIPPTQFLTTLAYKF</sequence>
<feature type="chain" id="PRO_5019730007" evidence="14">
    <location>
        <begin position="26"/>
        <end position="819"/>
    </location>
</feature>
<keyword evidence="8" id="KW-0406">Ion transport</keyword>
<dbReference type="InterPro" id="IPR012910">
    <property type="entry name" value="Plug_dom"/>
</dbReference>
<evidence type="ECO:0000256" key="5">
    <source>
        <dbReference type="ARBA" id="ARBA00022692"/>
    </source>
</evidence>
<organism evidence="17 18">
    <name type="scientific">Mucilaginibacter gracilis</name>
    <dbReference type="NCBI Taxonomy" id="423350"/>
    <lineage>
        <taxon>Bacteria</taxon>
        <taxon>Pseudomonadati</taxon>
        <taxon>Bacteroidota</taxon>
        <taxon>Sphingobacteriia</taxon>
        <taxon>Sphingobacteriales</taxon>
        <taxon>Sphingobacteriaceae</taxon>
        <taxon>Mucilaginibacter</taxon>
    </lineage>
</organism>
<evidence type="ECO:0000256" key="9">
    <source>
        <dbReference type="ARBA" id="ARBA00023077"/>
    </source>
</evidence>
<protein>
    <submittedName>
        <fullName evidence="17">Iron complex outermembrane receptor protein</fullName>
    </submittedName>
</protein>
<proteinExistence type="inferred from homology"/>
<dbReference type="InterPro" id="IPR000531">
    <property type="entry name" value="Beta-barrel_TonB"/>
</dbReference>
<keyword evidence="6 14" id="KW-0732">Signal</keyword>
<evidence type="ECO:0000256" key="7">
    <source>
        <dbReference type="ARBA" id="ARBA00023004"/>
    </source>
</evidence>
<dbReference type="OrthoDB" id="9758472at2"/>
<dbReference type="GO" id="GO:0009279">
    <property type="term" value="C:cell outer membrane"/>
    <property type="evidence" value="ECO:0007669"/>
    <property type="project" value="UniProtKB-SubCell"/>
</dbReference>
<dbReference type="Gene3D" id="2.40.170.20">
    <property type="entry name" value="TonB-dependent receptor, beta-barrel domain"/>
    <property type="match status" value="1"/>
</dbReference>
<dbReference type="PROSITE" id="PS52016">
    <property type="entry name" value="TONB_DEPENDENT_REC_3"/>
    <property type="match status" value="1"/>
</dbReference>
<keyword evidence="11 12" id="KW-0998">Cell outer membrane</keyword>
<dbReference type="AlphaFoldDB" id="A0A495IWW3"/>
<feature type="signal peptide" evidence="14">
    <location>
        <begin position="1"/>
        <end position="25"/>
    </location>
</feature>
<comment type="subcellular location">
    <subcellularLocation>
        <location evidence="1 12">Cell outer membrane</location>
        <topology evidence="1 12">Multi-pass membrane protein</topology>
    </subcellularLocation>
</comment>
<dbReference type="InterPro" id="IPR039426">
    <property type="entry name" value="TonB-dep_rcpt-like"/>
</dbReference>
<dbReference type="CDD" id="cd01347">
    <property type="entry name" value="ligand_gated_channel"/>
    <property type="match status" value="1"/>
</dbReference>
<comment type="similarity">
    <text evidence="12 13">Belongs to the TonB-dependent receptor family.</text>
</comment>
<dbReference type="InterPro" id="IPR037066">
    <property type="entry name" value="Plug_dom_sf"/>
</dbReference>
<dbReference type="InterPro" id="IPR036942">
    <property type="entry name" value="Beta-barrel_TonB_sf"/>
</dbReference>
<evidence type="ECO:0000256" key="1">
    <source>
        <dbReference type="ARBA" id="ARBA00004571"/>
    </source>
</evidence>
<evidence type="ECO:0000256" key="10">
    <source>
        <dbReference type="ARBA" id="ARBA00023136"/>
    </source>
</evidence>
<keyword evidence="7" id="KW-0408">Iron</keyword>
<dbReference type="GO" id="GO:0015344">
    <property type="term" value="F:siderophore uptake transmembrane transporter activity"/>
    <property type="evidence" value="ECO:0007669"/>
    <property type="project" value="TreeGrafter"/>
</dbReference>
<dbReference type="InterPro" id="IPR013784">
    <property type="entry name" value="Carb-bd-like_fold"/>
</dbReference>
<evidence type="ECO:0000259" key="16">
    <source>
        <dbReference type="Pfam" id="PF07715"/>
    </source>
</evidence>
<name>A0A495IWW3_9SPHI</name>
<evidence type="ECO:0000256" key="12">
    <source>
        <dbReference type="PROSITE-ProRule" id="PRU01360"/>
    </source>
</evidence>
<evidence type="ECO:0000313" key="17">
    <source>
        <dbReference type="EMBL" id="RKR81226.1"/>
    </source>
</evidence>
<dbReference type="GO" id="GO:0030246">
    <property type="term" value="F:carbohydrate binding"/>
    <property type="evidence" value="ECO:0007669"/>
    <property type="project" value="InterPro"/>
</dbReference>
<keyword evidence="2 12" id="KW-0813">Transport</keyword>
<dbReference type="SUPFAM" id="SSF49452">
    <property type="entry name" value="Starch-binding domain-like"/>
    <property type="match status" value="1"/>
</dbReference>
<dbReference type="Gene3D" id="2.60.40.1120">
    <property type="entry name" value="Carboxypeptidase-like, regulatory domain"/>
    <property type="match status" value="1"/>
</dbReference>
<dbReference type="PANTHER" id="PTHR32552:SF68">
    <property type="entry name" value="FERRICHROME OUTER MEMBRANE TRANSPORTER_PHAGE RECEPTOR"/>
    <property type="match status" value="1"/>
</dbReference>
<keyword evidence="4" id="KW-0410">Iron transport</keyword>
<evidence type="ECO:0000259" key="15">
    <source>
        <dbReference type="Pfam" id="PF00593"/>
    </source>
</evidence>
<dbReference type="Pfam" id="PF00593">
    <property type="entry name" value="TonB_dep_Rec_b-barrel"/>
    <property type="match status" value="1"/>
</dbReference>
<dbReference type="Proteomes" id="UP000268007">
    <property type="component" value="Unassembled WGS sequence"/>
</dbReference>
<dbReference type="Pfam" id="PF13715">
    <property type="entry name" value="CarbopepD_reg_2"/>
    <property type="match status" value="1"/>
</dbReference>
<dbReference type="PANTHER" id="PTHR32552">
    <property type="entry name" value="FERRICHROME IRON RECEPTOR-RELATED"/>
    <property type="match status" value="1"/>
</dbReference>
<evidence type="ECO:0000256" key="4">
    <source>
        <dbReference type="ARBA" id="ARBA00022496"/>
    </source>
</evidence>
<dbReference type="SUPFAM" id="SSF56935">
    <property type="entry name" value="Porins"/>
    <property type="match status" value="1"/>
</dbReference>
<evidence type="ECO:0000256" key="11">
    <source>
        <dbReference type="ARBA" id="ARBA00023237"/>
    </source>
</evidence>
<keyword evidence="5 12" id="KW-0812">Transmembrane</keyword>
<keyword evidence="17" id="KW-0675">Receptor</keyword>
<feature type="domain" description="TonB-dependent receptor-like beta-barrel" evidence="15">
    <location>
        <begin position="314"/>
        <end position="789"/>
    </location>
</feature>
<reference evidence="17 18" key="1">
    <citation type="submission" date="2018-10" db="EMBL/GenBank/DDBJ databases">
        <title>Genomic Encyclopedia of Archaeal and Bacterial Type Strains, Phase II (KMG-II): from individual species to whole genera.</title>
        <authorList>
            <person name="Goeker M."/>
        </authorList>
    </citation>
    <scope>NUCLEOTIDE SEQUENCE [LARGE SCALE GENOMIC DNA]</scope>
    <source>
        <strain evidence="17 18">DSM 18602</strain>
    </source>
</reference>
<keyword evidence="3 12" id="KW-1134">Transmembrane beta strand</keyword>
<evidence type="ECO:0000256" key="8">
    <source>
        <dbReference type="ARBA" id="ARBA00023065"/>
    </source>
</evidence>
<dbReference type="RefSeq" id="WP_121196944.1">
    <property type="nucleotide sequence ID" value="NZ_RBKU01000001.1"/>
</dbReference>
<comment type="caution">
    <text evidence="17">The sequence shown here is derived from an EMBL/GenBank/DDBJ whole genome shotgun (WGS) entry which is preliminary data.</text>
</comment>
<dbReference type="Pfam" id="PF07715">
    <property type="entry name" value="Plug"/>
    <property type="match status" value="1"/>
</dbReference>
<keyword evidence="9 13" id="KW-0798">TonB box</keyword>
<keyword evidence="10 12" id="KW-0472">Membrane</keyword>
<evidence type="ECO:0000256" key="13">
    <source>
        <dbReference type="RuleBase" id="RU003357"/>
    </source>
</evidence>
<keyword evidence="18" id="KW-1185">Reference proteome</keyword>
<evidence type="ECO:0000256" key="3">
    <source>
        <dbReference type="ARBA" id="ARBA00022452"/>
    </source>
</evidence>